<protein>
    <recommendedName>
        <fullName evidence="20">Mediator complex subunit Med12 domain-containing protein</fullName>
    </recommendedName>
</protein>
<evidence type="ECO:0000256" key="14">
    <source>
        <dbReference type="ARBA" id="ARBA00023163"/>
    </source>
</evidence>
<evidence type="ECO:0000256" key="4">
    <source>
        <dbReference type="ARBA" id="ARBA00004922"/>
    </source>
</evidence>
<dbReference type="InterPro" id="IPR009448">
    <property type="entry name" value="UDP-g_GGtrans"/>
</dbReference>
<feature type="region of interest" description="Disordered" evidence="19">
    <location>
        <begin position="2123"/>
        <end position="2154"/>
    </location>
</feature>
<dbReference type="InterPro" id="IPR040692">
    <property type="entry name" value="UGGT_TRXL_3"/>
</dbReference>
<feature type="region of interest" description="Disordered" evidence="19">
    <location>
        <begin position="1828"/>
        <end position="1866"/>
    </location>
</feature>
<evidence type="ECO:0000256" key="11">
    <source>
        <dbReference type="ARBA" id="ARBA00022824"/>
    </source>
</evidence>
<feature type="region of interest" description="Disordered" evidence="19">
    <location>
        <begin position="700"/>
        <end position="756"/>
    </location>
</feature>
<evidence type="ECO:0000256" key="9">
    <source>
        <dbReference type="ARBA" id="ARBA00022679"/>
    </source>
</evidence>
<evidence type="ECO:0000256" key="2">
    <source>
        <dbReference type="ARBA" id="ARBA00004123"/>
    </source>
</evidence>
<dbReference type="Pfam" id="PF06427">
    <property type="entry name" value="UDP-g_GGTase"/>
    <property type="match status" value="1"/>
</dbReference>
<evidence type="ECO:0000256" key="15">
    <source>
        <dbReference type="ARBA" id="ARBA00023180"/>
    </source>
</evidence>
<evidence type="ECO:0000256" key="16">
    <source>
        <dbReference type="ARBA" id="ARBA00023242"/>
    </source>
</evidence>
<feature type="compositionally biased region" description="Low complexity" evidence="19">
    <location>
        <begin position="2134"/>
        <end position="2154"/>
    </location>
</feature>
<dbReference type="InterPro" id="IPR019035">
    <property type="entry name" value="Mediator_Med12"/>
</dbReference>
<keyword evidence="12" id="KW-0805">Transcription regulation</keyword>
<evidence type="ECO:0000256" key="8">
    <source>
        <dbReference type="ARBA" id="ARBA00022676"/>
    </source>
</evidence>
<dbReference type="Gene3D" id="3.90.550.10">
    <property type="entry name" value="Spore Coat Polysaccharide Biosynthesis Protein SpsA, Chain A"/>
    <property type="match status" value="1"/>
</dbReference>
<dbReference type="GO" id="GO:0016592">
    <property type="term" value="C:mediator complex"/>
    <property type="evidence" value="ECO:0007669"/>
    <property type="project" value="InterPro"/>
</dbReference>
<dbReference type="Pfam" id="PF18401">
    <property type="entry name" value="Thioredoxin_13"/>
    <property type="match status" value="1"/>
</dbReference>
<comment type="function">
    <text evidence="17">Recognizes glycoproteins with minor folding defects. Reglucosylates single N-glycans near the misfolded part of the protein, thus providing quality control for protein folding in the endoplasmic reticulum. Reglucosylated proteins are recognized by calreticulin for recycling to the endoplasmic reticulum and refolding or degradation.</text>
</comment>
<dbReference type="GO" id="GO:0005788">
    <property type="term" value="C:endoplasmic reticulum lumen"/>
    <property type="evidence" value="ECO:0007669"/>
    <property type="project" value="UniProtKB-SubCell"/>
</dbReference>
<keyword evidence="16" id="KW-0539">Nucleus</keyword>
<dbReference type="PANTHER" id="PTHR11226">
    <property type="entry name" value="UDP-GLUCOSE GLYCOPROTEIN:GLUCOSYLTRANSFERASE"/>
    <property type="match status" value="1"/>
</dbReference>
<organism evidence="21 22">
    <name type="scientific">Polyplax serrata</name>
    <name type="common">Common mouse louse</name>
    <dbReference type="NCBI Taxonomy" id="468196"/>
    <lineage>
        <taxon>Eukaryota</taxon>
        <taxon>Metazoa</taxon>
        <taxon>Ecdysozoa</taxon>
        <taxon>Arthropoda</taxon>
        <taxon>Hexapoda</taxon>
        <taxon>Insecta</taxon>
        <taxon>Pterygota</taxon>
        <taxon>Neoptera</taxon>
        <taxon>Paraneoptera</taxon>
        <taxon>Psocodea</taxon>
        <taxon>Troctomorpha</taxon>
        <taxon>Phthiraptera</taxon>
        <taxon>Anoplura</taxon>
        <taxon>Polyplacidae</taxon>
        <taxon>Polyplax</taxon>
    </lineage>
</organism>
<reference evidence="21 22" key="1">
    <citation type="submission" date="2023-10" db="EMBL/GenBank/DDBJ databases">
        <title>Genomes of two closely related lineages of the louse Polyplax serrata with different host specificities.</title>
        <authorList>
            <person name="Martinu J."/>
            <person name="Tarabai H."/>
            <person name="Stefka J."/>
            <person name="Hypsa V."/>
        </authorList>
    </citation>
    <scope>NUCLEOTIDE SEQUENCE [LARGE SCALE GENOMIC DNA]</scope>
    <source>
        <strain evidence="21">HR10_N</strain>
    </source>
</reference>
<keyword evidence="8" id="KW-0328">Glycosyltransferase</keyword>
<dbReference type="GO" id="GO:0003712">
    <property type="term" value="F:transcription coregulator activity"/>
    <property type="evidence" value="ECO:0007669"/>
    <property type="project" value="InterPro"/>
</dbReference>
<evidence type="ECO:0000259" key="20">
    <source>
        <dbReference type="SMART" id="SM01281"/>
    </source>
</evidence>
<dbReference type="Pfam" id="PF18403">
    <property type="entry name" value="Thioredoxin_15"/>
    <property type="match status" value="1"/>
</dbReference>
<dbReference type="Pfam" id="PF18400">
    <property type="entry name" value="Thioredoxin_12"/>
    <property type="match status" value="1"/>
</dbReference>
<dbReference type="InterPro" id="IPR021990">
    <property type="entry name" value="Mediator_Med12_LCEWAV"/>
</dbReference>
<dbReference type="GO" id="GO:0036503">
    <property type="term" value="P:ERAD pathway"/>
    <property type="evidence" value="ECO:0007669"/>
    <property type="project" value="TreeGrafter"/>
</dbReference>
<dbReference type="InterPro" id="IPR040694">
    <property type="entry name" value="UGGT_TRXL_2"/>
</dbReference>
<evidence type="ECO:0000256" key="17">
    <source>
        <dbReference type="ARBA" id="ARBA00045874"/>
    </source>
</evidence>
<dbReference type="InterPro" id="IPR040693">
    <property type="entry name" value="UGGT_TRXL_1"/>
</dbReference>
<dbReference type="GO" id="GO:0006357">
    <property type="term" value="P:regulation of transcription by RNA polymerase II"/>
    <property type="evidence" value="ECO:0007669"/>
    <property type="project" value="InterPro"/>
</dbReference>
<comment type="caution">
    <text evidence="21">The sequence shown here is derived from an EMBL/GenBank/DDBJ whole genome shotgun (WGS) entry which is preliminary data.</text>
</comment>
<evidence type="ECO:0000256" key="10">
    <source>
        <dbReference type="ARBA" id="ARBA00022729"/>
    </source>
</evidence>
<keyword evidence="13" id="KW-0010">Activator</keyword>
<dbReference type="PANTHER" id="PTHR11226:SF0">
    <property type="entry name" value="UDP-GLUCOSE:GLYCOPROTEIN GLUCOSYLTRANSFERASE"/>
    <property type="match status" value="1"/>
</dbReference>
<sequence>MVFSNEKRPLKRSRLGPPDVYPQDPKQKEDELTVNNVKLGFTTMPQLSDEFGTARNCNITPSKVGSYFNAILSKKEELNTLPDSGRKRQQINTKDNFWPATARTKNAIENWFKDLAGNKPLINLSKKAPNFNKKEEIFVLLCEYNVPLMRAAWFVKLSSAYTVAVSEAKMKKRQLPDPTQEWTSTLIKFLKDQLIKLQEYYHQSWGSSLTSTEEQKLALKQWHYCIALSKYLYEENLLERIEFLNWILELLDKLKSSNHEDGMLRIILPLCLQYLDEFVQSELLSRRLAHLCCKKLGQLALKGSALLKEEPNNSVNLQLTPGGNLMVGTSSANNSFNNINATRIGSNNNSVNNANGNSGTTPTNSTILNNLTNNSSNNQQNGKAGTINASANGNNVNTGINSNTNATSNNQQNPQIQVSSYFTELLCCAHHRDIITSLSTIIQVITLECPTALVWNCVGEGRSTHPLNNSPLDHLPCPPSTLPMPIRASNLSLRQQIRQVEESIKARSRAAEVRWSCDKWQQSSDGQTTAKVLNALDALDRHSFDKTDSNNNLDTLYSKIFTNNIVKEGNQTESRPENTVAQDEPIVEILCEWAVSAVRYGEHRAMVVAMLLEKRQSHLTGDNGDCDDRDSISSGNVMQNSVPIFQGLLMKFLDNDAPVLEENGSAQNKAIFINLVHLFSELIRHDVFSHDAYMCTLISRGDLPTTSPTTGAYNNKPDTPNDGRGPTNPPEEEASLFPSIDLKPPKMEGHDYDDSKIDDDLDKLLQHIKEEQQNSMDAPDSPKDVGMSHGVFGTQPSRHLLFTTHFPLPQDESSNHDCNQRHVLLYGVGKVRDEARHSLKKMSKEICKLFNKKFSIDVVDGGKVKKYSRNEFNFESVTNKFQSFSFFDQHVITWQCSLIVIEMLASFAAGTSNYLPVQEHIAFLFDLMELAYNIYGLIHVCIQILKELPEVENQLTIKGYSMDRSYTTGLALYIVAVLRRYHSCLLLSREQTVMVFQGLCNVVKHVTNPADCSSAERCVLVHLYDLYSSCSILKCKPHCVEAFQNAYPKIKQALYCTIQPSPSSHVYNSSFMAELFTNPRRNGKVEPQWGRQLAESASNRYSLVCNAILAVVTETDNDRLNDIALTCAELTACCNSLSAEWLGVLQALFSSSSESCYFVDVLQQVDVQDFSIHNSLAVFVSILIARHCFSLVDFIQIAIPPIVRRGKDLEDEAGARLTCHLLLRLFKTVECPQPALYSGGTSPHPLEVFCMKLSCDRHLLAATHSTIHVGAVLAVLKAILVVADLTLKHSKPLKKEPSNKIPTPLGSGELSISHILGTSDILGGGHDLLGLGSAAACRSNETTTSLSDFAQHVLKQICSQEWVLERCLQNPEELCQPDMLLDNELTPRQAQRLLHMICYPNSTLDNNLDQRSMISRILESLDLWTLRISWLDLQLMYKQFSTGSSELNHWLDIVAKAAIDVFQLNSNEISLIKEEKTPLAKKNKNGNIWLVAPLVSKLPSAVQGRVLRVAGQVLESGNWSGKSRERDRSAQRSTSLLSHQPFLSLVLTCLKGQDDQREGLLTSLHNQLTQYIQLGKDERLSNYEDGKGRALMQDSLQLRFSLVGGMFDTVQRSSSTTTEWAILLLQLVTYGVIDLNNNPELFTTVVDMLATLIHSTLISDSQSDRSDENKKHYLNLMKKLKKEIGDLISPSMVQVRQLLPLSKKQLEVVTVQPVGCLTDTKGNKIAGFDSIDKKQGLQVYEKQKVLPWEILEGHKNPAPLSWSWFGAIRIERKPLWYQDAHRLLKFHTHNVTKPASYYLDPPPLPPEDLEPAPEKPCSCVYCNQMKDDKADTPTSDTSPRGKKGVKKALKRRAKNEPVTSQPPMQANIQPQMQLQQQMSYSNQNPMFAGQQGQPMGQQQGVGQQWGYGQQSTQQMMTQQSIPGVQQQGYYPQQLGQQMGGPRFERPLNQQSKQAITNMLRMRIPAQQFMGQQPFGQTPQSPMQQRQQFIRRSLEGVQQLRSQQVGIQGATAMFPQGNMYSNMQQGMNQNYGGYGSQQMNTQQMMNQQGGMNSMNFPQHQSFQQGGTAGGGGGGMMTGGPMQRTPDYMQSSGPCINQPRGMGPQRPYLQQAPNVTMNAMGGTMTGPAPPYPRAPGPNAGPQMNQQGQQFQVNQQRMRQQLIAMQQAQGNNPNNQGMGNPNQQPTPALMAQLQRQTQMPQKPKSVTTLIDAKWEVTPIVLEVAEFIDDESKDDFWSYLNDISKLSPQLIDLESDKQHYDTALKVAEKYLSELQLKMLKLALSLHIFSPKIEMFGQVASECGVPESRCPSAIHFNGRLFCNAEEFVHYFKSKAGKKTEKPDLYEVDHIYPGSENNSHIAVLYAELGTSEFSNMNKVMQDLAEKNLISYVFRHYVKERPFKRVRLSGYGVELQMKSTEYKVMDDVQVNASQSVSTGEADDMDEEIEGLNFYTLKNLYPEQKEDLDKLKSHLLETSNEMAPLKVWQVQELSLQAAERILSSSSGEEALKIMTHIAHNFPLQARSLIRTKVRPELKKEILKNQELFDSLLNLSPNDAAIFINGMYFDVDVLDTISLLEVLRQELRTMERLHKIGIEEEDIKKLINLDLTTSSSEYAIDIRDSAVVWFNDIESDKQYRKWSDSLLDLLRPTFPGMLRSIRRNLYNLVLIVDPSKKESIPLLKLMESFYIHTAPLRLGIVFAIPQDKSKTGLNDPAIAMLNAYNYVAEAKNPYSGLSFITDVYASISEDKDVTVKDIHEKLKEKYSSVDIDQVFGVDSAYDTGKKLSLEFLQRSGFRKVPQALLNGIPLAEKRLNADDFEEGVLTEIMTQTPQLQKAVFKEEFHDTDSAIDFLMSRPNVMPRLNERILSENAVYLDLTGNSTSADTVSQFESLPIREKSGTLLKNMRYFTVKGGQNKKPEMITHWIVADLDVPVGRKMLKAALDQMKNSAGIRVSVIVNPMSSSVAPITELIVTALGVLEPHVAATYIQKILENEEVFEALDGFRRPPDFLLPGLDVKAVAEALRDGTMAHRIIDMHRVYVKSVLKFKPGERGVVTNGRVLGPFDPEETFVVDDFALLDRLCYNNFGQKILQVFGKDKEKGENSITYLTSDTVMQMTSILASRADLKVRFKIPIKASDQVLSMISLLPQNPSLPSFDIVAVVDPVSRGAQKIGPILSVLHQAVNSHIRVYLNCVEKNSDLPLKSFYKYVLEPELQFQPDGRLTAGPMAKFSNLPTTVLFTQNMHVPENWIVESIRSPYDLDNIKLDNVLENTVHSEYELEYLLLEGHCFEAMLGNPPRGLQITLGTEINPVKYDTIVMANLGYFQLKANPGAWSLKLREGRSSEIYNIVSTDGSDTPVNVTDIKVIISSFRSHVLKLKVQKKPEKMKMDLLSDDDSGAGIWNSITSSKTEEVDDVINIFSLASGHLYERFIKIMMLSVIKNTNTPVKFWFLKNYLSPTLKDFLPHMAKEYGFEYELVEYKWPRWLHQQSEKQRIIWGYKILFLDVLFPLHVKKIIFVDADQVVRADMKELRDLDLGGAPYGYTPFCNSRREMDGFRFWNQGYWRNHLQGRRYHISALYVVDLKRFRRIAAGDRLRGQYQALSKDPNSLSNLDQDLPNNMIHQVAIKSLPEEWLWCETWCDDASKKYAKTIDLCNNPMTKEAKLTAAMRIIEEWKDYDHEIKELQRKTDLNSHAEEVTTVNPPPPTHQIHSEL</sequence>
<evidence type="ECO:0000313" key="21">
    <source>
        <dbReference type="EMBL" id="KAK6644689.1"/>
    </source>
</evidence>
<dbReference type="Pfam" id="PF18404">
    <property type="entry name" value="Glyco_transf_24"/>
    <property type="match status" value="1"/>
</dbReference>
<comment type="subcellular location">
    <subcellularLocation>
        <location evidence="3">Endoplasmic reticulum lumen</location>
    </subcellularLocation>
    <subcellularLocation>
        <location evidence="2">Nucleus</location>
    </subcellularLocation>
</comment>
<evidence type="ECO:0000256" key="7">
    <source>
        <dbReference type="ARBA" id="ARBA00022491"/>
    </source>
</evidence>
<dbReference type="Pfam" id="PF09497">
    <property type="entry name" value="Med12"/>
    <property type="match status" value="1"/>
</dbReference>
<keyword evidence="11" id="KW-0256">Endoplasmic reticulum</keyword>
<comment type="catalytic activity">
    <reaction evidence="18">
        <text>N(4)-(alpha-D-Man-(1-&gt;2)-alpha-D-Man-(1-&gt;2)-alpha-D-Man-(1-&gt;3)-[alpha-D-Man-(1-&gt;2)-alpha-D-Man-(1-&gt;3)-[alpha-D-Man-(1-&gt;2)-alpha-D-Man-(1-&gt;6)]-alpha-D-Man-(1-&gt;6)]-beta-D-Man-(1-&gt;4)-beta-D-GlcNAc-(1-&gt;4)-beta-D-GlcNAc)-L-asparaginyl-[protein] (N-glucan mannose isomer 9A1,2,3B1,2,3) + UDP-alpha-D-glucose = N(4)-(alpha-D-Glc-(1-&gt;3)-alpha-D-Man-(1-&gt;2)-alpha-D-Man-(1-&gt;2)-alpha-D-Man-(1-&gt;3)-[alpha-D-Man-(1-&gt;2)-alpha-D-Man-(1-&gt;3)-[alpha-D-Man-(1-&gt;2)-alpha-D-Man-(1-&gt;6)]-alpha-D-Man-(1-&gt;6)]-beta-D-Man-(1-&gt;4)-beta-D-GlcNAc-(1-&gt;4)-beta-D-GlcNAc)-L-asparaginyl-[protein] + UDP + H(+)</text>
        <dbReference type="Rhea" id="RHEA:61304"/>
        <dbReference type="Rhea" id="RHEA-COMP:14356"/>
        <dbReference type="Rhea" id="RHEA-COMP:14357"/>
        <dbReference type="ChEBI" id="CHEBI:15378"/>
        <dbReference type="ChEBI" id="CHEBI:58223"/>
        <dbReference type="ChEBI" id="CHEBI:58885"/>
        <dbReference type="ChEBI" id="CHEBI:59080"/>
        <dbReference type="ChEBI" id="CHEBI:139493"/>
    </reaction>
</comment>
<comment type="pathway">
    <text evidence="4">Protein modification; protein glycosylation.</text>
</comment>
<feature type="compositionally biased region" description="Polar residues" evidence="19">
    <location>
        <begin position="704"/>
        <end position="718"/>
    </location>
</feature>
<dbReference type="GO" id="GO:0003980">
    <property type="term" value="F:UDP-glucose:glycoprotein glucosyltransferase activity"/>
    <property type="evidence" value="ECO:0007669"/>
    <property type="project" value="InterPro"/>
</dbReference>
<dbReference type="EMBL" id="JAWJWE010000001">
    <property type="protein sequence ID" value="KAK6644689.1"/>
    <property type="molecule type" value="Genomic_DNA"/>
</dbReference>
<gene>
    <name evidence="21" type="ORF">RUM43_000957</name>
</gene>
<evidence type="ECO:0000313" key="22">
    <source>
        <dbReference type="Proteomes" id="UP001372834"/>
    </source>
</evidence>
<dbReference type="CDD" id="cd06432">
    <property type="entry name" value="GT8_HUGT1_C_like"/>
    <property type="match status" value="1"/>
</dbReference>
<evidence type="ECO:0000256" key="6">
    <source>
        <dbReference type="ARBA" id="ARBA00010289"/>
    </source>
</evidence>
<evidence type="ECO:0000256" key="19">
    <source>
        <dbReference type="SAM" id="MobiDB-lite"/>
    </source>
</evidence>
<keyword evidence="7" id="KW-0678">Repressor</keyword>
<evidence type="ECO:0000256" key="3">
    <source>
        <dbReference type="ARBA" id="ARBA00004319"/>
    </source>
</evidence>
<evidence type="ECO:0000256" key="5">
    <source>
        <dbReference type="ARBA" id="ARBA00006351"/>
    </source>
</evidence>
<keyword evidence="14" id="KW-0804">Transcription</keyword>
<comment type="similarity">
    <text evidence="5">Belongs to the glycosyltransferase 8 family.</text>
</comment>
<feature type="compositionally biased region" description="Basic and acidic residues" evidence="19">
    <location>
        <begin position="743"/>
        <end position="755"/>
    </location>
</feature>
<feature type="compositionally biased region" description="Basic residues" evidence="19">
    <location>
        <begin position="1840"/>
        <end position="1853"/>
    </location>
</feature>
<comment type="similarity">
    <text evidence="6">Belongs to the Mediator complex subunit 12 family.</text>
</comment>
<comment type="cofactor">
    <cofactor evidence="1">
        <name>Ca(2+)</name>
        <dbReference type="ChEBI" id="CHEBI:29108"/>
    </cofactor>
</comment>
<dbReference type="GO" id="GO:0018279">
    <property type="term" value="P:protein N-linked glycosylation via asparagine"/>
    <property type="evidence" value="ECO:0007669"/>
    <property type="project" value="TreeGrafter"/>
</dbReference>
<dbReference type="SMART" id="SM01281">
    <property type="entry name" value="Med12"/>
    <property type="match status" value="1"/>
</dbReference>
<dbReference type="InterPro" id="IPR040525">
    <property type="entry name" value="UGGT_TRXL_4"/>
</dbReference>
<proteinExistence type="inferred from homology"/>
<dbReference type="SUPFAM" id="SSF53448">
    <property type="entry name" value="Nucleotide-diphospho-sugar transferases"/>
    <property type="match status" value="1"/>
</dbReference>
<evidence type="ECO:0000256" key="13">
    <source>
        <dbReference type="ARBA" id="ARBA00023159"/>
    </source>
</evidence>
<dbReference type="InterPro" id="IPR029044">
    <property type="entry name" value="Nucleotide-diphossugar_trans"/>
</dbReference>
<evidence type="ECO:0000256" key="1">
    <source>
        <dbReference type="ARBA" id="ARBA00001913"/>
    </source>
</evidence>
<dbReference type="GO" id="GO:0051082">
    <property type="term" value="F:unfolded protein binding"/>
    <property type="evidence" value="ECO:0007669"/>
    <property type="project" value="TreeGrafter"/>
</dbReference>
<evidence type="ECO:0000256" key="18">
    <source>
        <dbReference type="ARBA" id="ARBA00048456"/>
    </source>
</evidence>
<feature type="region of interest" description="Disordered" evidence="19">
    <location>
        <begin position="1"/>
        <end position="29"/>
    </location>
</feature>
<evidence type="ECO:0000256" key="12">
    <source>
        <dbReference type="ARBA" id="ARBA00023015"/>
    </source>
</evidence>
<dbReference type="InterPro" id="IPR040497">
    <property type="entry name" value="Glyco_transf_24"/>
</dbReference>
<feature type="region of interest" description="Disordered" evidence="19">
    <location>
        <begin position="3681"/>
        <end position="3704"/>
    </location>
</feature>
<keyword evidence="10" id="KW-0732">Signal</keyword>
<keyword evidence="15" id="KW-0325">Glycoprotein</keyword>
<feature type="domain" description="Mediator complex subunit Med12" evidence="20">
    <location>
        <begin position="96"/>
        <end position="156"/>
    </location>
</feature>
<dbReference type="Pfam" id="PF18402">
    <property type="entry name" value="Thioredoxin_14"/>
    <property type="match status" value="1"/>
</dbReference>
<dbReference type="FunFam" id="3.90.550.10:FF:000004">
    <property type="entry name" value="UDP-glucose glycoprotein glucosyltransferase 1"/>
    <property type="match status" value="1"/>
</dbReference>
<accession>A0AAN8SEL7</accession>
<dbReference type="Pfam" id="PF12145">
    <property type="entry name" value="Med12-LCEWAV"/>
    <property type="match status" value="1"/>
</dbReference>
<name>A0AAN8SEL7_POLSC</name>
<dbReference type="Proteomes" id="UP001372834">
    <property type="component" value="Unassembled WGS sequence"/>
</dbReference>
<keyword evidence="9" id="KW-0808">Transferase</keyword>